<dbReference type="Pfam" id="PF00732">
    <property type="entry name" value="GMC_oxred_N"/>
    <property type="match status" value="1"/>
</dbReference>
<feature type="binding site" evidence="5">
    <location>
        <begin position="631"/>
        <end position="632"/>
    </location>
    <ligand>
        <name>FAD</name>
        <dbReference type="ChEBI" id="CHEBI:57692"/>
    </ligand>
</feature>
<evidence type="ECO:0000256" key="6">
    <source>
        <dbReference type="RuleBase" id="RU003968"/>
    </source>
</evidence>
<dbReference type="Gene3D" id="3.30.560.10">
    <property type="entry name" value="Glucose Oxidase, domain 3"/>
    <property type="match status" value="1"/>
</dbReference>
<protein>
    <recommendedName>
        <fullName evidence="8 9">Glucose-methanol-choline oxidoreductase N-terminal domain-containing protein</fullName>
    </recommendedName>
</protein>
<name>A0AAD6ZPF0_9AGAR</name>
<feature type="domain" description="Glucose-methanol-choline oxidoreductase N-terminal" evidence="9">
    <location>
        <begin position="347"/>
        <end position="361"/>
    </location>
</feature>
<dbReference type="InterPro" id="IPR000172">
    <property type="entry name" value="GMC_OxRdtase_N"/>
</dbReference>
<feature type="active site" description="Proton donor" evidence="4">
    <location>
        <position position="586"/>
    </location>
</feature>
<accession>A0AAD6ZPF0</accession>
<gene>
    <name evidence="10" type="ORF">DFH08DRAFT_708090</name>
</gene>
<evidence type="ECO:0000259" key="9">
    <source>
        <dbReference type="PROSITE" id="PS00624"/>
    </source>
</evidence>
<feature type="binding site" evidence="5">
    <location>
        <begin position="585"/>
        <end position="586"/>
    </location>
    <ligand>
        <name>FAD</name>
        <dbReference type="ChEBI" id="CHEBI:57692"/>
    </ligand>
</feature>
<keyword evidence="5 6" id="KW-0274">FAD</keyword>
<feature type="domain" description="Glucose-methanol-choline oxidoreductase N-terminal" evidence="8">
    <location>
        <begin position="156"/>
        <end position="179"/>
    </location>
</feature>
<feature type="chain" id="PRO_5041984579" description="Glucose-methanol-choline oxidoreductase N-terminal domain-containing protein" evidence="7">
    <location>
        <begin position="24"/>
        <end position="654"/>
    </location>
</feature>
<dbReference type="Proteomes" id="UP001218218">
    <property type="component" value="Unassembled WGS sequence"/>
</dbReference>
<keyword evidence="3" id="KW-0325">Glycoprotein</keyword>
<evidence type="ECO:0000256" key="7">
    <source>
        <dbReference type="SAM" id="SignalP"/>
    </source>
</evidence>
<dbReference type="PANTHER" id="PTHR11552">
    <property type="entry name" value="GLUCOSE-METHANOL-CHOLINE GMC OXIDOREDUCTASE"/>
    <property type="match status" value="1"/>
</dbReference>
<evidence type="ECO:0000256" key="4">
    <source>
        <dbReference type="PIRSR" id="PIRSR000137-1"/>
    </source>
</evidence>
<evidence type="ECO:0000313" key="11">
    <source>
        <dbReference type="Proteomes" id="UP001218218"/>
    </source>
</evidence>
<dbReference type="PANTHER" id="PTHR11552:SF138">
    <property type="entry name" value="DEHYDROGENASE PKFF-RELATED"/>
    <property type="match status" value="1"/>
</dbReference>
<evidence type="ECO:0000256" key="1">
    <source>
        <dbReference type="ARBA" id="ARBA00001974"/>
    </source>
</evidence>
<dbReference type="EMBL" id="JARIHO010000034">
    <property type="protein sequence ID" value="KAJ7333390.1"/>
    <property type="molecule type" value="Genomic_DNA"/>
</dbReference>
<dbReference type="PROSITE" id="PS00623">
    <property type="entry name" value="GMC_OXRED_1"/>
    <property type="match status" value="1"/>
</dbReference>
<evidence type="ECO:0000256" key="3">
    <source>
        <dbReference type="ARBA" id="ARBA00023180"/>
    </source>
</evidence>
<dbReference type="GO" id="GO:0044550">
    <property type="term" value="P:secondary metabolite biosynthetic process"/>
    <property type="evidence" value="ECO:0007669"/>
    <property type="project" value="TreeGrafter"/>
</dbReference>
<proteinExistence type="inferred from homology"/>
<reference evidence="10" key="1">
    <citation type="submission" date="2023-03" db="EMBL/GenBank/DDBJ databases">
        <title>Massive genome expansion in bonnet fungi (Mycena s.s.) driven by repeated elements and novel gene families across ecological guilds.</title>
        <authorList>
            <consortium name="Lawrence Berkeley National Laboratory"/>
            <person name="Harder C.B."/>
            <person name="Miyauchi S."/>
            <person name="Viragh M."/>
            <person name="Kuo A."/>
            <person name="Thoen E."/>
            <person name="Andreopoulos B."/>
            <person name="Lu D."/>
            <person name="Skrede I."/>
            <person name="Drula E."/>
            <person name="Henrissat B."/>
            <person name="Morin E."/>
            <person name="Kohler A."/>
            <person name="Barry K."/>
            <person name="LaButti K."/>
            <person name="Morin E."/>
            <person name="Salamov A."/>
            <person name="Lipzen A."/>
            <person name="Mereny Z."/>
            <person name="Hegedus B."/>
            <person name="Baldrian P."/>
            <person name="Stursova M."/>
            <person name="Weitz H."/>
            <person name="Taylor A."/>
            <person name="Grigoriev I.V."/>
            <person name="Nagy L.G."/>
            <person name="Martin F."/>
            <person name="Kauserud H."/>
        </authorList>
    </citation>
    <scope>NUCLEOTIDE SEQUENCE</scope>
    <source>
        <strain evidence="10">CBHHK002</strain>
    </source>
</reference>
<keyword evidence="6" id="KW-0285">Flavoprotein</keyword>
<organism evidence="10 11">
    <name type="scientific">Mycena albidolilacea</name>
    <dbReference type="NCBI Taxonomy" id="1033008"/>
    <lineage>
        <taxon>Eukaryota</taxon>
        <taxon>Fungi</taxon>
        <taxon>Dikarya</taxon>
        <taxon>Basidiomycota</taxon>
        <taxon>Agaricomycotina</taxon>
        <taxon>Agaricomycetes</taxon>
        <taxon>Agaricomycetidae</taxon>
        <taxon>Agaricales</taxon>
        <taxon>Marasmiineae</taxon>
        <taxon>Mycenaceae</taxon>
        <taxon>Mycena</taxon>
    </lineage>
</organism>
<dbReference type="PIRSF" id="PIRSF000137">
    <property type="entry name" value="Alcohol_oxidase"/>
    <property type="match status" value="1"/>
</dbReference>
<dbReference type="InterPro" id="IPR012132">
    <property type="entry name" value="GMC_OxRdtase"/>
</dbReference>
<sequence length="654" mass="68992">MRLSSPLSLLSSLLLFHPHASHASVLGLGSLPWSILDPYRDLLQLLLDTDGALVNGPLGALAGLAGVEATYDYVVVGGGTAGNALGTRLAQGGHSVAIVEAGAFQEIAKPVLGTTPLGDIVGIGASILDSDPLVDWEFVTQPQAGAAGREIHYAQGKGLGGSSNLNFMIYQRGTRESFAQWATLVNDSSYTFDKVLPYFQKAMTFTPPNTNARLANATTAYDAGAFGNSNGPLQVGYTNYVSVFSTIMSKALQSVGLGETGGQKSGTLIGSSYCSSTIRSSDQTRGTSSAYIRQAEAVGIDSLKVYLLTLANRILFDANKTATGVEVQTAGVTYTLRATKEVVVSAGAFHSPQLLMVSGVGPADTLTALDIPLVAALPGVGQNMWDHILFGPSYDMKIDTLSHVLKDPAVLVEELARYAVNAEGVFTSPVVDFIGWEKVPGALRQNFSPSTVQDLAGFPADWPEVELISGQGFIGNFTFPVVDQLLNGNLEQQFATILGALVAPTSRGNVTIQSRSTAHLPLINPNWLTTTTDQEVAVALYRRIRQIFATPALASVTNAEFFPGPAHQTDAELLAVIQGSLQTVWHAACTCKMGTADDPMVVLDSQARVQGVQGLRVVDASAFPLLPPGHPQSAVYMLAEKIADQMLAGSPARK</sequence>
<dbReference type="GO" id="GO:0016614">
    <property type="term" value="F:oxidoreductase activity, acting on CH-OH group of donors"/>
    <property type="evidence" value="ECO:0007669"/>
    <property type="project" value="InterPro"/>
</dbReference>
<evidence type="ECO:0000256" key="5">
    <source>
        <dbReference type="PIRSR" id="PIRSR000137-2"/>
    </source>
</evidence>
<dbReference type="AlphaFoldDB" id="A0AAD6ZPF0"/>
<dbReference type="InterPro" id="IPR036188">
    <property type="entry name" value="FAD/NAD-bd_sf"/>
</dbReference>
<comment type="caution">
    <text evidence="10">The sequence shown here is derived from an EMBL/GenBank/DDBJ whole genome shotgun (WGS) entry which is preliminary data.</text>
</comment>
<comment type="similarity">
    <text evidence="2 6">Belongs to the GMC oxidoreductase family.</text>
</comment>
<evidence type="ECO:0000313" key="10">
    <source>
        <dbReference type="EMBL" id="KAJ7333390.1"/>
    </source>
</evidence>
<dbReference type="GO" id="GO:0050660">
    <property type="term" value="F:flavin adenine dinucleotide binding"/>
    <property type="evidence" value="ECO:0007669"/>
    <property type="project" value="InterPro"/>
</dbReference>
<feature type="signal peptide" evidence="7">
    <location>
        <begin position="1"/>
        <end position="23"/>
    </location>
</feature>
<keyword evidence="7" id="KW-0732">Signal</keyword>
<keyword evidence="11" id="KW-1185">Reference proteome</keyword>
<evidence type="ECO:0000256" key="2">
    <source>
        <dbReference type="ARBA" id="ARBA00010790"/>
    </source>
</evidence>
<evidence type="ECO:0000259" key="8">
    <source>
        <dbReference type="PROSITE" id="PS00623"/>
    </source>
</evidence>
<dbReference type="Pfam" id="PF05199">
    <property type="entry name" value="GMC_oxred_C"/>
    <property type="match status" value="1"/>
</dbReference>
<dbReference type="PROSITE" id="PS00624">
    <property type="entry name" value="GMC_OXRED_2"/>
    <property type="match status" value="1"/>
</dbReference>
<dbReference type="SUPFAM" id="SSF51905">
    <property type="entry name" value="FAD/NAD(P)-binding domain"/>
    <property type="match status" value="1"/>
</dbReference>
<dbReference type="InterPro" id="IPR007867">
    <property type="entry name" value="GMC_OxRtase_C"/>
</dbReference>
<comment type="cofactor">
    <cofactor evidence="1 5">
        <name>FAD</name>
        <dbReference type="ChEBI" id="CHEBI:57692"/>
    </cofactor>
</comment>
<feature type="active site" description="Proton acceptor" evidence="4">
    <location>
        <position position="630"/>
    </location>
</feature>
<dbReference type="Gene3D" id="3.50.50.60">
    <property type="entry name" value="FAD/NAD(P)-binding domain"/>
    <property type="match status" value="1"/>
</dbReference>
<dbReference type="SUPFAM" id="SSF54373">
    <property type="entry name" value="FAD-linked reductases, C-terminal domain"/>
    <property type="match status" value="1"/>
</dbReference>